<dbReference type="InterPro" id="IPR058240">
    <property type="entry name" value="rSAM_sf"/>
</dbReference>
<dbReference type="SFLD" id="SFLDF00343">
    <property type="entry name" value="aminofutalosine_synthase_(mqnE"/>
    <property type="match status" value="1"/>
</dbReference>
<feature type="binding site" evidence="6">
    <location>
        <position position="95"/>
    </location>
    <ligand>
        <name>[4Fe-4S] cluster</name>
        <dbReference type="ChEBI" id="CHEBI:49883"/>
        <note>4Fe-4S-S-AdoMet</note>
    </ligand>
</feature>
<evidence type="ECO:0000256" key="3">
    <source>
        <dbReference type="ARBA" id="ARBA00022723"/>
    </source>
</evidence>
<dbReference type="PROSITE" id="PS51918">
    <property type="entry name" value="RADICAL_SAM"/>
    <property type="match status" value="1"/>
</dbReference>
<keyword evidence="6" id="KW-0474">Menaquinone biosynthesis</keyword>
<dbReference type="SFLD" id="SFLDG01388">
    <property type="entry name" value="7_8-didemethyl-8-hydroxy-5-dea"/>
    <property type="match status" value="1"/>
</dbReference>
<feature type="binding site" evidence="6">
    <location>
        <position position="88"/>
    </location>
    <ligand>
        <name>[4Fe-4S] cluster</name>
        <dbReference type="ChEBI" id="CHEBI:49883"/>
        <note>4Fe-4S-S-AdoMet</note>
    </ligand>
</feature>
<proteinExistence type="inferred from homology"/>
<dbReference type="InterPro" id="IPR034405">
    <property type="entry name" value="F420"/>
</dbReference>
<comment type="similarity">
    <text evidence="6">Belongs to the radical SAM superfamily. MqnE family.</text>
</comment>
<dbReference type="Pfam" id="PF19288">
    <property type="entry name" value="CofH_C"/>
    <property type="match status" value="1"/>
</dbReference>
<evidence type="ECO:0000256" key="4">
    <source>
        <dbReference type="ARBA" id="ARBA00023004"/>
    </source>
</evidence>
<dbReference type="Proteomes" id="UP001295463">
    <property type="component" value="Chromosome"/>
</dbReference>
<evidence type="ECO:0000259" key="7">
    <source>
        <dbReference type="PROSITE" id="PS51918"/>
    </source>
</evidence>
<keyword evidence="5 6" id="KW-0411">Iron-sulfur</keyword>
<evidence type="ECO:0000256" key="6">
    <source>
        <dbReference type="HAMAP-Rule" id="MF_00993"/>
    </source>
</evidence>
<dbReference type="PANTHER" id="PTHR43076">
    <property type="entry name" value="FO SYNTHASE (COFH)"/>
    <property type="match status" value="1"/>
</dbReference>
<dbReference type="SFLD" id="SFLDG01064">
    <property type="entry name" value="F420__menaquinone_cofactor_bio"/>
    <property type="match status" value="2"/>
</dbReference>
<dbReference type="PANTHER" id="PTHR43076:SF7">
    <property type="entry name" value="AMINODEOXYFUTALOSINE SYNTHASE"/>
    <property type="match status" value="1"/>
</dbReference>
<dbReference type="InterPro" id="IPR007197">
    <property type="entry name" value="rSAM"/>
</dbReference>
<feature type="domain" description="Radical SAM core" evidence="7">
    <location>
        <begin position="74"/>
        <end position="308"/>
    </location>
</feature>
<dbReference type="InterPro" id="IPR022432">
    <property type="entry name" value="MqnE"/>
</dbReference>
<evidence type="ECO:0000256" key="1">
    <source>
        <dbReference type="ARBA" id="ARBA00022485"/>
    </source>
</evidence>
<dbReference type="CDD" id="cd01335">
    <property type="entry name" value="Radical_SAM"/>
    <property type="match status" value="1"/>
</dbReference>
<keyword evidence="1 6" id="KW-0004">4Fe-4S</keyword>
<gene>
    <name evidence="6 8" type="primary">mqnE</name>
    <name evidence="8" type="ORF">GEAMG1_0376</name>
</gene>
<dbReference type="InterPro" id="IPR013785">
    <property type="entry name" value="Aldolase_TIM"/>
</dbReference>
<evidence type="ECO:0000313" key="8">
    <source>
        <dbReference type="EMBL" id="CAH2030198.1"/>
    </source>
</evidence>
<dbReference type="SFLD" id="SFLDG01389">
    <property type="entry name" value="menaquinone_synthsis_involved"/>
    <property type="match status" value="1"/>
</dbReference>
<feature type="binding site" evidence="6">
    <location>
        <position position="92"/>
    </location>
    <ligand>
        <name>[4Fe-4S] cluster</name>
        <dbReference type="ChEBI" id="CHEBI:49883"/>
        <note>4Fe-4S-S-AdoMet</note>
    </ligand>
</feature>
<protein>
    <recommendedName>
        <fullName evidence="6">Aminodeoxyfutalosine synthase</fullName>
        <shortName evidence="6">AFL synthase</shortName>
        <shortName evidence="6">Aminofutalosine synthase</shortName>
        <ecNumber evidence="6">2.5.1.120</ecNumber>
    </recommendedName>
    <alternativeName>
        <fullName evidence="6">Menaquinone biosynthetic enzyme MqnE</fullName>
    </alternativeName>
</protein>
<keyword evidence="3 6" id="KW-0479">Metal-binding</keyword>
<comment type="cofactor">
    <cofactor evidence="6">
        <name>[4Fe-4S] cluster</name>
        <dbReference type="ChEBI" id="CHEBI:49883"/>
    </cofactor>
    <text evidence="6">Binds 1 [4Fe-4S] cluster. The cluster is coordinated with 3 cysteines and an exchangeable S-adenosyl-L-methionine.</text>
</comment>
<comment type="function">
    <text evidence="6">Radical SAM enzyme that catalyzes the addition of the adenosyl radical to the double bond of 3-[(1-carboxyvinyl)oxy]benzoate, leading to aminodeoxyfutalosine (AFL), a key intermediate in the formation of menaquinone (MK, vitamin K2) from chorismate.</text>
</comment>
<dbReference type="GO" id="GO:0102573">
    <property type="term" value="F:aminodeoxyfutalosine synthase activity"/>
    <property type="evidence" value="ECO:0007669"/>
    <property type="project" value="UniProtKB-EC"/>
</dbReference>
<keyword evidence="9" id="KW-1185">Reference proteome</keyword>
<dbReference type="Pfam" id="PF04055">
    <property type="entry name" value="Radical_SAM"/>
    <property type="match status" value="1"/>
</dbReference>
<keyword evidence="6 8" id="KW-0808">Transferase</keyword>
<dbReference type="EC" id="2.5.1.120" evidence="6"/>
<dbReference type="InterPro" id="IPR020050">
    <property type="entry name" value="FO_synthase_su2"/>
</dbReference>
<dbReference type="SFLD" id="SFLDS00029">
    <property type="entry name" value="Radical_SAM"/>
    <property type="match status" value="2"/>
</dbReference>
<dbReference type="HAMAP" id="MF_00993">
    <property type="entry name" value="MqnE"/>
    <property type="match status" value="1"/>
</dbReference>
<name>A0ABM9D735_9BACT</name>
<evidence type="ECO:0000256" key="2">
    <source>
        <dbReference type="ARBA" id="ARBA00022691"/>
    </source>
</evidence>
<dbReference type="SUPFAM" id="SSF102114">
    <property type="entry name" value="Radical SAM enzymes"/>
    <property type="match status" value="1"/>
</dbReference>
<dbReference type="SFLD" id="SFLDF00342">
    <property type="entry name" value="cyclic_dehypoxanthine_futalosi"/>
    <property type="match status" value="1"/>
</dbReference>
<dbReference type="InterPro" id="IPR006638">
    <property type="entry name" value="Elp3/MiaA/NifB-like_rSAM"/>
</dbReference>
<dbReference type="SMART" id="SM00729">
    <property type="entry name" value="Elp3"/>
    <property type="match status" value="1"/>
</dbReference>
<comment type="catalytic activity">
    <reaction evidence="6">
        <text>3-[(1-carboxyvinyl)-oxy]benzoate + S-adenosyl-L-methionine + H2O = 6-amino-6-deoxyfutalosine + hydrogencarbonate + L-methionine + H(+)</text>
        <dbReference type="Rhea" id="RHEA:33075"/>
        <dbReference type="ChEBI" id="CHEBI:15377"/>
        <dbReference type="ChEBI" id="CHEBI:15378"/>
        <dbReference type="ChEBI" id="CHEBI:17544"/>
        <dbReference type="ChEBI" id="CHEBI:57844"/>
        <dbReference type="ChEBI" id="CHEBI:59789"/>
        <dbReference type="ChEBI" id="CHEBI:64286"/>
        <dbReference type="ChEBI" id="CHEBI:76981"/>
        <dbReference type="EC" id="2.5.1.120"/>
    </reaction>
</comment>
<dbReference type="PIRSF" id="PIRSF004762">
    <property type="entry name" value="CHP00423"/>
    <property type="match status" value="1"/>
</dbReference>
<dbReference type="EMBL" id="OW150024">
    <property type="protein sequence ID" value="CAH2030198.1"/>
    <property type="molecule type" value="Genomic_DNA"/>
</dbReference>
<comment type="pathway">
    <text evidence="6">Quinol/quinone metabolism; menaquinone biosynthesis.</text>
</comment>
<keyword evidence="2 6" id="KW-0949">S-adenosyl-L-methionine</keyword>
<keyword evidence="4 6" id="KW-0408">Iron</keyword>
<dbReference type="NCBIfam" id="TIGR03700">
    <property type="entry name" value="mena_SCO4494"/>
    <property type="match status" value="1"/>
</dbReference>
<accession>A0ABM9D735</accession>
<organism evidence="8 9">
    <name type="scientific">Trichlorobacter ammonificans</name>
    <dbReference type="NCBI Taxonomy" id="2916410"/>
    <lineage>
        <taxon>Bacteria</taxon>
        <taxon>Pseudomonadati</taxon>
        <taxon>Thermodesulfobacteriota</taxon>
        <taxon>Desulfuromonadia</taxon>
        <taxon>Geobacterales</taxon>
        <taxon>Geobacteraceae</taxon>
        <taxon>Trichlorobacter</taxon>
    </lineage>
</organism>
<evidence type="ECO:0000313" key="9">
    <source>
        <dbReference type="Proteomes" id="UP001295463"/>
    </source>
</evidence>
<dbReference type="InterPro" id="IPR045567">
    <property type="entry name" value="CofH/MnqC-like_C"/>
</dbReference>
<evidence type="ECO:0000256" key="5">
    <source>
        <dbReference type="ARBA" id="ARBA00023014"/>
    </source>
</evidence>
<dbReference type="Gene3D" id="3.20.20.70">
    <property type="entry name" value="Aldolase class I"/>
    <property type="match status" value="1"/>
</dbReference>
<reference evidence="8 9" key="1">
    <citation type="submission" date="2022-03" db="EMBL/GenBank/DDBJ databases">
        <authorList>
            <person name="Koch H."/>
        </authorList>
    </citation>
    <scope>NUCLEOTIDE SEQUENCE [LARGE SCALE GENOMIC DNA]</scope>
    <source>
        <strain evidence="8 9">G1</strain>
    </source>
</reference>
<sequence length="382" mass="42660">MVSPRIRRCIYRIAPSRLLPYADNMTSFTTISEKVHAGERLSCDDALLLYESRDLLAIGELAALANARRNGARVYFNVNRHINPTNICVNRCAFCAFSRTAGAADAYTLSREEMVRRAREAQHQGATEVHLVGGLHPDLPFDFYLELLREIGQAAPQLHIKAFTAVEIDWFATISGLSAETVLERLMAAGLGSMPAGGAEILVEGVRQRICPEKISGHRWLEIHRLAHRAGLKTNCSMLYGHLETYDDRVRHMELLRELQDETGGFQVFIPLAWQPENSPLKLDTRGTSGLDDLKTLAIARLFLDNIPHLKAYWIMLGEKIAQVALAFGVDDLDGTVVEERIGHDAGASSPQSLSRERICHLIRMAGKQPVERDTLYNPVIR</sequence>
<dbReference type="NCBIfam" id="TIGR00423">
    <property type="entry name" value="CofH family radical SAM protein"/>
    <property type="match status" value="1"/>
</dbReference>